<protein>
    <submittedName>
        <fullName evidence="2">Calcineurin-like phosphoesterase family protein</fullName>
    </submittedName>
</protein>
<dbReference type="GO" id="GO:0016787">
    <property type="term" value="F:hydrolase activity"/>
    <property type="evidence" value="ECO:0007669"/>
    <property type="project" value="InterPro"/>
</dbReference>
<proteinExistence type="predicted"/>
<dbReference type="InterPro" id="IPR004843">
    <property type="entry name" value="Calcineurin-like_PHP"/>
</dbReference>
<dbReference type="Gene3D" id="3.60.21.10">
    <property type="match status" value="1"/>
</dbReference>
<feature type="domain" description="Calcineurin-like phosphoesterase" evidence="1">
    <location>
        <begin position="324"/>
        <end position="467"/>
    </location>
</feature>
<dbReference type="EMBL" id="QNRJ01000012">
    <property type="protein sequence ID" value="RBP02728.1"/>
    <property type="molecule type" value="Genomic_DNA"/>
</dbReference>
<dbReference type="SUPFAM" id="SSF49899">
    <property type="entry name" value="Concanavalin A-like lectins/glucanases"/>
    <property type="match status" value="1"/>
</dbReference>
<evidence type="ECO:0000259" key="1">
    <source>
        <dbReference type="Pfam" id="PF00149"/>
    </source>
</evidence>
<evidence type="ECO:0000313" key="2">
    <source>
        <dbReference type="EMBL" id="RBP02728.1"/>
    </source>
</evidence>
<dbReference type="OrthoDB" id="9772095at2"/>
<dbReference type="Pfam" id="PF00149">
    <property type="entry name" value="Metallophos"/>
    <property type="match status" value="1"/>
</dbReference>
<gene>
    <name evidence="2" type="ORF">DET59_11212</name>
</gene>
<dbReference type="PANTHER" id="PTHR43143">
    <property type="entry name" value="METALLOPHOSPHOESTERASE, CALCINEURIN SUPERFAMILY"/>
    <property type="match status" value="1"/>
</dbReference>
<sequence length="588" mass="67376">MKLDKKHMLFITGLAGLMVLLWVLFPPVISGRDMEGRGPSSTIAAHWIFSKDYIQSGTITGKDLVMKDVSGNSNHLRLINLEDANQKLPFIRWSEEDYEQKDEVETLQFHHKKSDAGGQYFQTGKDAPLNHNRFKNGYTIEAVFKLPKQFSPRDHGDMSIMSRGGERSNLSLSDYKQVHWTSHPLNLKLTETEWSLALDSEEDWYHVAVVNDGKHSSIYINGVADFRHSTAEMIGIDFVKGKGWNIGASEKADDLFAGNLQEVRIANRSLPKEDWLIQHKPGDHVKSGSNLYQSLRTKKKNYSFLFVPDPQKTVRYKPEIFKEQMRWISKRYERLNIAMTAFLGDMVDQSDSLEEWVHSSTSVGILDKRKAPYVTIAGNHDYGKGDPYLKYYGSGRFTDKSYYKDSSPSGYSSYSIIKAGSYPYLFLSLDMEHMKEDIPWAKKVLKAHPKTPTILLSHQILNIDGAAPIETDRGTLAWDELVNPFNQVFMTVNGHHQGSTHRVKQNAAGNPVLQMLVDYQSSYHGGNGWMRFAEFDEADEVIKFKTYSPWVDKLPRPQKTYFDVAYLTGVRDQFQIPFDFEERFDFAR</sequence>
<dbReference type="Gene3D" id="2.60.120.200">
    <property type="match status" value="1"/>
</dbReference>
<dbReference type="AlphaFoldDB" id="A0A366EK43"/>
<dbReference type="Proteomes" id="UP000252118">
    <property type="component" value="Unassembled WGS sequence"/>
</dbReference>
<comment type="caution">
    <text evidence="2">The sequence shown here is derived from an EMBL/GenBank/DDBJ whole genome shotgun (WGS) entry which is preliminary data.</text>
</comment>
<evidence type="ECO:0000313" key="3">
    <source>
        <dbReference type="Proteomes" id="UP000252118"/>
    </source>
</evidence>
<dbReference type="InterPro" id="IPR013320">
    <property type="entry name" value="ConA-like_dom_sf"/>
</dbReference>
<accession>A0A366EK43</accession>
<dbReference type="SUPFAM" id="SSF56300">
    <property type="entry name" value="Metallo-dependent phosphatases"/>
    <property type="match status" value="1"/>
</dbReference>
<name>A0A366EK43_9BACI</name>
<dbReference type="PANTHER" id="PTHR43143:SF5">
    <property type="entry name" value="SECRETED PROTEIN"/>
    <property type="match status" value="1"/>
</dbReference>
<reference evidence="2 3" key="1">
    <citation type="submission" date="2018-06" db="EMBL/GenBank/DDBJ databases">
        <title>Freshwater and sediment microbial communities from various areas in North America, analyzing microbe dynamics in response to fracking.</title>
        <authorList>
            <person name="Lamendella R."/>
        </authorList>
    </citation>
    <scope>NUCLEOTIDE SEQUENCE [LARGE SCALE GENOMIC DNA]</scope>
    <source>
        <strain evidence="2 3">97B</strain>
    </source>
</reference>
<dbReference type="RefSeq" id="WP_113970383.1">
    <property type="nucleotide sequence ID" value="NZ_QNRJ01000012.1"/>
</dbReference>
<dbReference type="InterPro" id="IPR029052">
    <property type="entry name" value="Metallo-depent_PP-like"/>
</dbReference>
<dbReference type="InterPro" id="IPR051918">
    <property type="entry name" value="STPP_CPPED1"/>
</dbReference>
<organism evidence="2 3">
    <name type="scientific">Rossellomorea aquimaris</name>
    <dbReference type="NCBI Taxonomy" id="189382"/>
    <lineage>
        <taxon>Bacteria</taxon>
        <taxon>Bacillati</taxon>
        <taxon>Bacillota</taxon>
        <taxon>Bacilli</taxon>
        <taxon>Bacillales</taxon>
        <taxon>Bacillaceae</taxon>
        <taxon>Rossellomorea</taxon>
    </lineage>
</organism>
<dbReference type="Pfam" id="PF13385">
    <property type="entry name" value="Laminin_G_3"/>
    <property type="match status" value="1"/>
</dbReference>